<evidence type="ECO:0000313" key="2">
    <source>
        <dbReference type="Proteomes" id="UP000316270"/>
    </source>
</evidence>
<gene>
    <name evidence="1" type="ORF">FKW77_009630</name>
</gene>
<dbReference type="AlphaFoldDB" id="A0A517L9Z8"/>
<reference evidence="1 2" key="1">
    <citation type="submission" date="2019-07" db="EMBL/GenBank/DDBJ databases">
        <title>Finished genome of Venturia effusa.</title>
        <authorList>
            <person name="Young C.A."/>
            <person name="Cox M.P."/>
            <person name="Ganley A.R.D."/>
            <person name="David W.J."/>
        </authorList>
    </citation>
    <scope>NUCLEOTIDE SEQUENCE [LARGE SCALE GENOMIC DNA]</scope>
    <source>
        <strain evidence="2">albino</strain>
    </source>
</reference>
<sequence>MLWLQDLEELTLELSSDRQTSTLAQDSLIKQPSRPQRIEDTQHALNNSWVRSPLGFVKAKEKPECTQKCLGREWIRGPLGFTLYIRDQQKGEST</sequence>
<proteinExistence type="predicted"/>
<protein>
    <submittedName>
        <fullName evidence="1">Uncharacterized protein</fullName>
    </submittedName>
</protein>
<keyword evidence="2" id="KW-1185">Reference proteome</keyword>
<dbReference type="OrthoDB" id="10500642at2759"/>
<name>A0A517L9Z8_9PEZI</name>
<dbReference type="Proteomes" id="UP000316270">
    <property type="component" value="Chromosome 7"/>
</dbReference>
<organism evidence="1 2">
    <name type="scientific">Venturia effusa</name>
    <dbReference type="NCBI Taxonomy" id="50376"/>
    <lineage>
        <taxon>Eukaryota</taxon>
        <taxon>Fungi</taxon>
        <taxon>Dikarya</taxon>
        <taxon>Ascomycota</taxon>
        <taxon>Pezizomycotina</taxon>
        <taxon>Dothideomycetes</taxon>
        <taxon>Pleosporomycetidae</taxon>
        <taxon>Venturiales</taxon>
        <taxon>Venturiaceae</taxon>
        <taxon>Venturia</taxon>
    </lineage>
</organism>
<dbReference type="EMBL" id="CP042191">
    <property type="protein sequence ID" value="QDS72459.1"/>
    <property type="molecule type" value="Genomic_DNA"/>
</dbReference>
<evidence type="ECO:0000313" key="1">
    <source>
        <dbReference type="EMBL" id="QDS72459.1"/>
    </source>
</evidence>
<accession>A0A517L9Z8</accession>